<feature type="transmembrane region" description="Helical" evidence="1">
    <location>
        <begin position="43"/>
        <end position="63"/>
    </location>
</feature>
<dbReference type="NCBIfam" id="TIGR01409">
    <property type="entry name" value="TAT_signal_seq"/>
    <property type="match status" value="1"/>
</dbReference>
<dbReference type="InterPro" id="IPR019546">
    <property type="entry name" value="TAT_signal_bac_arc"/>
</dbReference>
<evidence type="ECO:0000313" key="2">
    <source>
        <dbReference type="EMBL" id="SVC77987.1"/>
    </source>
</evidence>
<name>A0A382PYP8_9ZZZZ</name>
<dbReference type="EMBL" id="UINC01110465">
    <property type="protein sequence ID" value="SVC77987.1"/>
    <property type="molecule type" value="Genomic_DNA"/>
</dbReference>
<accession>A0A382PYP8</accession>
<protein>
    <submittedName>
        <fullName evidence="2">Uncharacterized protein</fullName>
    </submittedName>
</protein>
<evidence type="ECO:0000256" key="1">
    <source>
        <dbReference type="SAM" id="Phobius"/>
    </source>
</evidence>
<keyword evidence="1" id="KW-1133">Transmembrane helix</keyword>
<reference evidence="2" key="1">
    <citation type="submission" date="2018-05" db="EMBL/GenBank/DDBJ databases">
        <authorList>
            <person name="Lanie J.A."/>
            <person name="Ng W.-L."/>
            <person name="Kazmierczak K.M."/>
            <person name="Andrzejewski T.M."/>
            <person name="Davidsen T.M."/>
            <person name="Wayne K.J."/>
            <person name="Tettelin H."/>
            <person name="Glass J.I."/>
            <person name="Rusch D."/>
            <person name="Podicherti R."/>
            <person name="Tsui H.-C.T."/>
            <person name="Winkler M.E."/>
        </authorList>
    </citation>
    <scope>NUCLEOTIDE SEQUENCE</scope>
</reference>
<gene>
    <name evidence="2" type="ORF">METZ01_LOCUS330841</name>
</gene>
<feature type="non-terminal residue" evidence="2">
    <location>
        <position position="71"/>
    </location>
</feature>
<organism evidence="2">
    <name type="scientific">marine metagenome</name>
    <dbReference type="NCBI Taxonomy" id="408172"/>
    <lineage>
        <taxon>unclassified sequences</taxon>
        <taxon>metagenomes</taxon>
        <taxon>ecological metagenomes</taxon>
    </lineage>
</organism>
<keyword evidence="1" id="KW-0812">Transmembrane</keyword>
<sequence>MSKQVRASGLNRERGLLEMYEVDPERADALVFGRRTPLGRRGFLKKAGLSTMCAALGAIIPFARYMPSGFT</sequence>
<proteinExistence type="predicted"/>
<keyword evidence="1" id="KW-0472">Membrane</keyword>
<dbReference type="AlphaFoldDB" id="A0A382PYP8"/>